<evidence type="ECO:0000259" key="5">
    <source>
        <dbReference type="Pfam" id="PF20638"/>
    </source>
</evidence>
<dbReference type="AlphaFoldDB" id="A0A0L7K5T8"/>
<dbReference type="GO" id="GO:0061908">
    <property type="term" value="C:phagophore"/>
    <property type="evidence" value="ECO:0007669"/>
    <property type="project" value="TreeGrafter"/>
</dbReference>
<evidence type="ECO:0000313" key="6">
    <source>
        <dbReference type="EMBL" id="KOB58748.1"/>
    </source>
</evidence>
<comment type="similarity">
    <text evidence="1">Belongs to the ATG5 family.</text>
</comment>
<dbReference type="InterPro" id="IPR007239">
    <property type="entry name" value="Atg5"/>
</dbReference>
<dbReference type="FunFam" id="3.10.20.620:FF:000003">
    <property type="entry name" value="Autophagy protein 5"/>
    <property type="match status" value="1"/>
</dbReference>
<feature type="coiled-coil region" evidence="2">
    <location>
        <begin position="301"/>
        <end position="328"/>
    </location>
</feature>
<dbReference type="GO" id="GO:0005776">
    <property type="term" value="C:autophagosome"/>
    <property type="evidence" value="ECO:0007669"/>
    <property type="project" value="TreeGrafter"/>
</dbReference>
<dbReference type="GO" id="GO:0044233">
    <property type="term" value="C:mitochondria-associated endoplasmic reticulum membrane contact site"/>
    <property type="evidence" value="ECO:0007669"/>
    <property type="project" value="TreeGrafter"/>
</dbReference>
<dbReference type="GO" id="GO:0034274">
    <property type="term" value="C:Atg12-Atg5-Atg16 complex"/>
    <property type="evidence" value="ECO:0007669"/>
    <property type="project" value="TreeGrafter"/>
</dbReference>
<feature type="domain" description="Autophagy protein ATG5 UblB" evidence="4">
    <location>
        <begin position="782"/>
        <end position="878"/>
    </location>
</feature>
<dbReference type="Proteomes" id="UP000054289">
    <property type="component" value="Unassembled WGS sequence"/>
</dbReference>
<feature type="compositionally biased region" description="Basic and acidic residues" evidence="3">
    <location>
        <begin position="182"/>
        <end position="192"/>
    </location>
</feature>
<evidence type="ECO:0000256" key="2">
    <source>
        <dbReference type="SAM" id="Coils"/>
    </source>
</evidence>
<dbReference type="GO" id="GO:0019776">
    <property type="term" value="F:Atg8-family ligase activity"/>
    <property type="evidence" value="ECO:0007669"/>
    <property type="project" value="TreeGrafter"/>
</dbReference>
<keyword evidence="1" id="KW-0072">Autophagy</keyword>
<feature type="compositionally biased region" description="Low complexity" evidence="3">
    <location>
        <begin position="200"/>
        <end position="217"/>
    </location>
</feature>
<organism evidence="6 7">
    <name type="scientific">Plasmodium falciparum (isolate HB3)</name>
    <dbReference type="NCBI Taxonomy" id="137071"/>
    <lineage>
        <taxon>Eukaryota</taxon>
        <taxon>Sar</taxon>
        <taxon>Alveolata</taxon>
        <taxon>Apicomplexa</taxon>
        <taxon>Aconoidasida</taxon>
        <taxon>Haemosporida</taxon>
        <taxon>Plasmodiidae</taxon>
        <taxon>Plasmodium</taxon>
        <taxon>Plasmodium (Laverania)</taxon>
    </lineage>
</organism>
<dbReference type="GO" id="GO:0006995">
    <property type="term" value="P:cellular response to nitrogen starvation"/>
    <property type="evidence" value="ECO:0007669"/>
    <property type="project" value="TreeGrafter"/>
</dbReference>
<dbReference type="KEGG" id="pfh:PFHG_00495"/>
<comment type="function">
    <text evidence="1">Involved in autophagic vesicle formation.</text>
</comment>
<reference evidence="6 7" key="1">
    <citation type="submission" date="2006-03" db="EMBL/GenBank/DDBJ databases">
        <title>Annotation of Plasmodium falciparum HB3.</title>
        <authorList>
            <consortium name="The Broad Institute Genome Sequencing Platform"/>
            <person name="Volkman S.K."/>
            <person name="Neafsey D.E."/>
            <person name="Dash A.P."/>
            <person name="Chitnis C.E."/>
            <person name="Hartl D.L."/>
            <person name="Young S.K."/>
            <person name="Zeng Q."/>
            <person name="Koehrsen M."/>
            <person name="Alvarado L."/>
            <person name="Berlin A."/>
            <person name="Borenstein D."/>
            <person name="Chapman S.B."/>
            <person name="Chen Z."/>
            <person name="Engels R."/>
            <person name="Freedman E."/>
            <person name="Gellesch M."/>
            <person name="Goldberg J."/>
            <person name="Griggs A."/>
            <person name="Gujja S."/>
            <person name="Heilman E.R."/>
            <person name="Heiman D.I."/>
            <person name="Howarth C."/>
            <person name="Jen D."/>
            <person name="Larson L."/>
            <person name="Mehta T."/>
            <person name="Neiman D."/>
            <person name="Park D."/>
            <person name="Pearson M."/>
            <person name="Roberts A."/>
            <person name="Saif S."/>
            <person name="Shea T."/>
            <person name="Shenoy N."/>
            <person name="Sisk P."/>
            <person name="Stolte C."/>
            <person name="Sykes S."/>
            <person name="Walk T."/>
            <person name="White J."/>
            <person name="Yandava C."/>
            <person name="Haas B."/>
            <person name="Henn M.R."/>
            <person name="Nusbaum C."/>
            <person name="Birren B."/>
        </authorList>
    </citation>
    <scope>NUCLEOTIDE SEQUENCE [LARGE SCALE GENOMIC DNA]</scope>
    <source>
        <strain evidence="6">HB3</strain>
    </source>
</reference>
<dbReference type="InterPro" id="IPR048939">
    <property type="entry name" value="ATG5_UblA"/>
</dbReference>
<reference evidence="7" key="2">
    <citation type="submission" date="2006-03" db="EMBL/GenBank/DDBJ databases">
        <title>The genome sequence of the Plasmodium falciparum HB3.</title>
        <authorList>
            <consortium name="The Broad Institute Genome Sequencing Platform"/>
            <person name="Birren B."/>
            <person name="Lander E."/>
            <person name="Galagan J."/>
            <person name="Nusbaum C."/>
            <person name="Devon K."/>
            <person name="Henn M."/>
            <person name="Jaffe D."/>
            <person name="Butler J."/>
            <person name="Alvarez P."/>
            <person name="Gnerre S."/>
            <person name="Grabherr M."/>
            <person name="Kleber M."/>
            <person name="Mauceli E."/>
            <person name="Brockman W."/>
            <person name="MacCallum I.A."/>
            <person name="Rounsley S."/>
            <person name="Young S."/>
            <person name="LaButti K."/>
            <person name="Pushparaj V."/>
            <person name="DeCaprio D."/>
            <person name="Crawford M."/>
            <person name="Koehrsen M."/>
            <person name="Engels R."/>
            <person name="Montgomery P."/>
            <person name="Pearson M."/>
            <person name="Howarth C."/>
            <person name="Larson L."/>
            <person name="Luoma S."/>
            <person name="White J."/>
            <person name="Kodira C."/>
            <person name="Zeng Q."/>
            <person name="Oleary S."/>
            <person name="Yandava C."/>
            <person name="Alvarado L."/>
            <person name="Wirth D."/>
            <person name="Volkman S."/>
            <person name="Hartl D."/>
        </authorList>
    </citation>
    <scope>NUCLEOTIDE SEQUENCE [LARGE SCALE GENOMIC DNA]</scope>
</reference>
<dbReference type="OMA" id="LKTPLYW"/>
<feature type="region of interest" description="Disordered" evidence="3">
    <location>
        <begin position="182"/>
        <end position="223"/>
    </location>
</feature>
<dbReference type="Pfam" id="PF04106">
    <property type="entry name" value="ATG5_UblB"/>
    <property type="match status" value="1"/>
</dbReference>
<evidence type="ECO:0000259" key="4">
    <source>
        <dbReference type="Pfam" id="PF04106"/>
    </source>
</evidence>
<dbReference type="InterPro" id="IPR048318">
    <property type="entry name" value="ATG5_UblB"/>
</dbReference>
<comment type="subcellular location">
    <subcellularLocation>
        <location evidence="1">Preautophagosomal structure membrane</location>
        <topology evidence="1">Peripheral membrane protein</topology>
    </subcellularLocation>
</comment>
<dbReference type="GO" id="GO:0034727">
    <property type="term" value="P:piecemeal microautophagy of the nucleus"/>
    <property type="evidence" value="ECO:0007669"/>
    <property type="project" value="TreeGrafter"/>
</dbReference>
<feature type="region of interest" description="Disordered" evidence="3">
    <location>
        <begin position="753"/>
        <end position="772"/>
    </location>
</feature>
<dbReference type="GO" id="GO:0000422">
    <property type="term" value="P:autophagy of mitochondrion"/>
    <property type="evidence" value="ECO:0007669"/>
    <property type="project" value="TreeGrafter"/>
</dbReference>
<dbReference type="InterPro" id="IPR042527">
    <property type="entry name" value="Atg5_UblA_dom_sf"/>
</dbReference>
<dbReference type="GO" id="GO:0034045">
    <property type="term" value="C:phagophore assembly site membrane"/>
    <property type="evidence" value="ECO:0007669"/>
    <property type="project" value="UniProtKB-SubCell"/>
</dbReference>
<keyword evidence="2" id="KW-0175">Coiled coil</keyword>
<keyword evidence="1" id="KW-0472">Membrane</keyword>
<keyword evidence="1" id="KW-1017">Isopeptide bond</keyword>
<comment type="subunit">
    <text evidence="1">Conjugated with ATG12.</text>
</comment>
<evidence type="ECO:0000313" key="7">
    <source>
        <dbReference type="Proteomes" id="UP000054289"/>
    </source>
</evidence>
<feature type="domain" description="Autophagy protein ATG5 UblA" evidence="5">
    <location>
        <begin position="23"/>
        <end position="82"/>
    </location>
</feature>
<keyword evidence="1" id="KW-0832">Ubl conjugation</keyword>
<dbReference type="EMBL" id="CH671924">
    <property type="protein sequence ID" value="KOB58748.1"/>
    <property type="molecule type" value="Genomic_DNA"/>
</dbReference>
<dbReference type="Gene3D" id="3.10.20.620">
    <property type="match status" value="1"/>
</dbReference>
<dbReference type="PANTHER" id="PTHR13040:SF2">
    <property type="entry name" value="AUTOPHAGY PROTEIN 5"/>
    <property type="match status" value="1"/>
</dbReference>
<dbReference type="Gene3D" id="3.10.20.90">
    <property type="entry name" value="Phosphatidylinositol 3-kinase Catalytic Subunit, Chain A, domain 1"/>
    <property type="match status" value="1"/>
</dbReference>
<evidence type="ECO:0000256" key="1">
    <source>
        <dbReference type="RuleBase" id="RU361202"/>
    </source>
</evidence>
<dbReference type="VEuPathDB" id="PlasmoDB:PfHB3_140036100"/>
<dbReference type="Pfam" id="PF20638">
    <property type="entry name" value="ATG5_UblA"/>
    <property type="match status" value="1"/>
</dbReference>
<evidence type="ECO:0000256" key="3">
    <source>
        <dbReference type="SAM" id="MobiDB-lite"/>
    </source>
</evidence>
<proteinExistence type="inferred from homology"/>
<dbReference type="PANTHER" id="PTHR13040">
    <property type="entry name" value="AUTOPHAGY PROTEIN 5"/>
    <property type="match status" value="1"/>
</dbReference>
<gene>
    <name evidence="6" type="ORF">PFHG_00495</name>
</gene>
<protein>
    <recommendedName>
        <fullName evidence="1">Autophagy protein 5</fullName>
    </recommendedName>
</protein>
<name>A0A0L7K5T8_PLAFX</name>
<accession>A0A0L7K5T8</accession>
<dbReference type="OrthoDB" id="272162at2759"/>
<sequence length="883" mass="104601">MEIGYMEVPNIKDINSNIEKSGLVLCVSLNQKESESLISPSYYYIYVHRYMYLSNIIPKCLEFFKSFILPFYGNKFGVYFECIKKEQKKSSNNNNNNNNNITYTSTNNYEEKIVLDWRLPIGVLFDIYCDLDKSQKEYIKTYEKFNDTNINMNNKKNITICSNNELFINHINIVKLKGTDKNYDKKSNERQNQKNIYDANRNISTNTNNSSNVNHQQNCDRTDDDTLHKGDDILHKGDDILHKGDDILHKGDDILHKGDDILYKGNDILHKGDDILHKGDDILHKGDDILHTDAFINEKETKEGTDKKKQINRNIKNEERERGKEVKNIIVENYYEENYMKEKKIIVENGKGSTKNDVEENKKDINTHYDDIKLNNVDIYDDIKLNNVDIYDDIKLNNVDIYDDTADFQYIQFIQNEKINNEWYNKQFVNISNKNIPWMLIVHFKGEEEYPLSIINKKYDEKNTHFKGDINILPYNNYIPLYKGFNNFEEYIINQLKKANYILNKNNRALEILPQRIQKDILYSLKHFHIEKICSLYREYIDYNMLNFINYFNNSYIKKVQQVCDLNRHKDNSIQINGKSSGKQNEENLCLLKMDLHEEESPVKITHCKDILNNDNENYDNENNNNENNNEHNCHRNSYDVHLNENFINDQSQKNHISNIRTSYNNDHVSDSLQTDIQNDFSSIILENTKEQGDHINFKNNLHNNEKYPNVYDILKDEKVLKDCPIILHIYGPPYNQILTKYPFLKLIHSNNNNNNNNNNNDNKDNNNNSNKYDGCKKYIQNVHLNTLGDFLHEQLPSFVRKIINKDEKNETSHILNKYDKDKYLNSETIYYFIEDDYLIFSPYMFIIVNGIQIPLNTPLYWLAANFSQFDHFLHITIRIPPY</sequence>